<keyword evidence="1" id="KW-1133">Transmembrane helix</keyword>
<sequence length="49" mass="5274">MKFIGEKSAVGILKILSIFILTAVALGFFASIGIWAAVSFLRLFGIETL</sequence>
<keyword evidence="1" id="KW-0812">Transmembrane</keyword>
<reference evidence="2" key="1">
    <citation type="submission" date="2018-05" db="EMBL/GenBank/DDBJ databases">
        <authorList>
            <person name="Lanie J.A."/>
            <person name="Ng W.-L."/>
            <person name="Kazmierczak K.M."/>
            <person name="Andrzejewski T.M."/>
            <person name="Davidsen T.M."/>
            <person name="Wayne K.J."/>
            <person name="Tettelin H."/>
            <person name="Glass J.I."/>
            <person name="Rusch D."/>
            <person name="Podicherti R."/>
            <person name="Tsui H.-C.T."/>
            <person name="Winkler M.E."/>
        </authorList>
    </citation>
    <scope>NUCLEOTIDE SEQUENCE</scope>
</reference>
<protein>
    <submittedName>
        <fullName evidence="2">Uncharacterized protein</fullName>
    </submittedName>
</protein>
<proteinExistence type="predicted"/>
<name>A0A382AZ86_9ZZZZ</name>
<organism evidence="2">
    <name type="scientific">marine metagenome</name>
    <dbReference type="NCBI Taxonomy" id="408172"/>
    <lineage>
        <taxon>unclassified sequences</taxon>
        <taxon>metagenomes</taxon>
        <taxon>ecological metagenomes</taxon>
    </lineage>
</organism>
<evidence type="ECO:0000313" key="2">
    <source>
        <dbReference type="EMBL" id="SVB06778.1"/>
    </source>
</evidence>
<keyword evidence="1" id="KW-0472">Membrane</keyword>
<dbReference type="AlphaFoldDB" id="A0A382AZ86"/>
<dbReference type="EMBL" id="UINC01027474">
    <property type="protein sequence ID" value="SVB06778.1"/>
    <property type="molecule type" value="Genomic_DNA"/>
</dbReference>
<feature type="transmembrane region" description="Helical" evidence="1">
    <location>
        <begin position="12"/>
        <end position="38"/>
    </location>
</feature>
<accession>A0A382AZ86</accession>
<evidence type="ECO:0000256" key="1">
    <source>
        <dbReference type="SAM" id="Phobius"/>
    </source>
</evidence>
<gene>
    <name evidence="2" type="ORF">METZ01_LOCUS159632</name>
</gene>